<reference evidence="1" key="2">
    <citation type="submission" date="2024-06" db="EMBL/GenBank/DDBJ databases">
        <authorList>
            <person name="Plum-Jensen L.E."/>
            <person name="Schramm A."/>
            <person name="Marshall I.P.G."/>
        </authorList>
    </citation>
    <scope>NUCLEOTIDE SEQUENCE</scope>
    <source>
        <strain evidence="1">Rat1</strain>
    </source>
</reference>
<dbReference type="AlphaFoldDB" id="A0AAU8M164"/>
<sequence length="113" mass="12962">MITRLVSSVHHRRCHCPVTKKTVEVRIRDIETIKQQEDWHGHIRILSRTLEDCSGISECGIIRTIEGGSFIINWQRCPLSASLQTGRQVWNSCLPTSSFSPSMYETFSWEGIT</sequence>
<organism evidence="1">
    <name type="scientific">Candidatus Electrothrix aestuarii</name>
    <dbReference type="NCBI Taxonomy" id="3062594"/>
    <lineage>
        <taxon>Bacteria</taxon>
        <taxon>Pseudomonadati</taxon>
        <taxon>Thermodesulfobacteriota</taxon>
        <taxon>Desulfobulbia</taxon>
        <taxon>Desulfobulbales</taxon>
        <taxon>Desulfobulbaceae</taxon>
        <taxon>Candidatus Electrothrix</taxon>
    </lineage>
</organism>
<name>A0AAU8M164_9BACT</name>
<evidence type="ECO:0000313" key="1">
    <source>
        <dbReference type="EMBL" id="XCN74779.1"/>
    </source>
</evidence>
<dbReference type="EMBL" id="CP159373">
    <property type="protein sequence ID" value="XCN74779.1"/>
    <property type="molecule type" value="Genomic_DNA"/>
</dbReference>
<gene>
    <name evidence="1" type="ORF">Q3M24_08550</name>
</gene>
<dbReference type="KEGG" id="eaj:Q3M24_08550"/>
<protein>
    <submittedName>
        <fullName evidence="1">Uncharacterized protein</fullName>
    </submittedName>
</protein>
<accession>A0AAU8M164</accession>
<reference evidence="1" key="1">
    <citation type="journal article" date="2024" name="Syst. Appl. Microbiol.">
        <title>First single-strain enrichments of Electrothrix cable bacteria, description of E. aestuarii sp. nov. and E. rattekaaiensis sp. nov., and proposal of a cable bacteria taxonomy following the rules of the SeqCode.</title>
        <authorList>
            <person name="Plum-Jensen L.E."/>
            <person name="Schramm A."/>
            <person name="Marshall I.P.G."/>
        </authorList>
    </citation>
    <scope>NUCLEOTIDE SEQUENCE</scope>
    <source>
        <strain evidence="1">Rat1</strain>
    </source>
</reference>
<proteinExistence type="predicted"/>